<proteinExistence type="predicted"/>
<dbReference type="AlphaFoldDB" id="A0A7W2DX01"/>
<organism evidence="2 3">
    <name type="scientific">Streptomyces griseoaurantiacus</name>
    <dbReference type="NCBI Taxonomy" id="68213"/>
    <lineage>
        <taxon>Bacteria</taxon>
        <taxon>Bacillati</taxon>
        <taxon>Actinomycetota</taxon>
        <taxon>Actinomycetes</taxon>
        <taxon>Kitasatosporales</taxon>
        <taxon>Streptomycetaceae</taxon>
        <taxon>Streptomyces</taxon>
        <taxon>Streptomyces aurantiacus group</taxon>
    </lineage>
</organism>
<protein>
    <submittedName>
        <fullName evidence="2">Uncharacterized protein</fullName>
    </submittedName>
</protein>
<dbReference type="Proteomes" id="UP000587608">
    <property type="component" value="Unassembled WGS sequence"/>
</dbReference>
<reference evidence="2 3" key="1">
    <citation type="submission" date="2020-07" db="EMBL/GenBank/DDBJ databases">
        <title>Differential regulation of undecylprodigiosin biosynthesis in the yeast-scavenging Streptomyces strain MBK6.</title>
        <authorList>
            <person name="Baral B."/>
            <person name="Siitonen V."/>
            <person name="Laughlin M."/>
            <person name="Yamada K."/>
            <person name="Ilomaeki M."/>
            <person name="Metsae-Ketelae M."/>
            <person name="Niemi J."/>
        </authorList>
    </citation>
    <scope>NUCLEOTIDE SEQUENCE [LARGE SCALE GENOMIC DNA]</scope>
    <source>
        <strain evidence="2 3">MBK6</strain>
    </source>
</reference>
<gene>
    <name evidence="2" type="ORF">H1X69_24720</name>
</gene>
<accession>A0A7W2DX01</accession>
<dbReference type="EMBL" id="JACERG010000017">
    <property type="protein sequence ID" value="MBA5224580.1"/>
    <property type="molecule type" value="Genomic_DNA"/>
</dbReference>
<name>A0A7W2DX01_9ACTN</name>
<evidence type="ECO:0000256" key="1">
    <source>
        <dbReference type="SAM" id="MobiDB-lite"/>
    </source>
</evidence>
<evidence type="ECO:0000313" key="3">
    <source>
        <dbReference type="Proteomes" id="UP000587608"/>
    </source>
</evidence>
<sequence>MNPEIQGLYRHLTDSLTERGLHCTVEYGLSDWIARAELPEGSYLVISPPQEPTTQHPPGHPDSWFVTHNRDNPPMQQVIYNSHPDGLDAAHRGSASRLLHALDDYLDDLGIPPRRDSVARATSPTTTRHKTPDTAPTAPSAPPGRDHHRHH</sequence>
<comment type="caution">
    <text evidence="2">The sequence shown here is derived from an EMBL/GenBank/DDBJ whole genome shotgun (WGS) entry which is preliminary data.</text>
</comment>
<dbReference type="RefSeq" id="WP_213088530.1">
    <property type="nucleotide sequence ID" value="NZ_CP108343.1"/>
</dbReference>
<evidence type="ECO:0000313" key="2">
    <source>
        <dbReference type="EMBL" id="MBA5224580.1"/>
    </source>
</evidence>
<feature type="region of interest" description="Disordered" evidence="1">
    <location>
        <begin position="109"/>
        <end position="151"/>
    </location>
</feature>